<organism evidence="3 4">
    <name type="scientific">Patella caerulea</name>
    <name type="common">Rayed Mediterranean limpet</name>
    <dbReference type="NCBI Taxonomy" id="87958"/>
    <lineage>
        <taxon>Eukaryota</taxon>
        <taxon>Metazoa</taxon>
        <taxon>Spiralia</taxon>
        <taxon>Lophotrochozoa</taxon>
        <taxon>Mollusca</taxon>
        <taxon>Gastropoda</taxon>
        <taxon>Patellogastropoda</taxon>
        <taxon>Patelloidea</taxon>
        <taxon>Patellidae</taxon>
        <taxon>Patella</taxon>
    </lineage>
</organism>
<name>A0AAN8JHK1_PATCE</name>
<dbReference type="Proteomes" id="UP001347796">
    <property type="component" value="Unassembled WGS sequence"/>
</dbReference>
<dbReference type="PANTHER" id="PTHR46145">
    <property type="entry name" value="HEPARANASE"/>
    <property type="match status" value="1"/>
</dbReference>
<feature type="chain" id="PRO_5042815869" evidence="2">
    <location>
        <begin position="17"/>
        <end position="473"/>
    </location>
</feature>
<keyword evidence="4" id="KW-1185">Reference proteome</keyword>
<evidence type="ECO:0000256" key="2">
    <source>
        <dbReference type="SAM" id="SignalP"/>
    </source>
</evidence>
<dbReference type="PANTHER" id="PTHR46145:SF4">
    <property type="entry name" value="HEPARANASE"/>
    <property type="match status" value="1"/>
</dbReference>
<gene>
    <name evidence="3" type="ORF">SNE40_017702</name>
</gene>
<dbReference type="GO" id="GO:0016798">
    <property type="term" value="F:hydrolase activity, acting on glycosyl bonds"/>
    <property type="evidence" value="ECO:0007669"/>
    <property type="project" value="InterPro"/>
</dbReference>
<dbReference type="Gene3D" id="3.20.20.80">
    <property type="entry name" value="Glycosidases"/>
    <property type="match status" value="1"/>
</dbReference>
<dbReference type="GO" id="GO:0016020">
    <property type="term" value="C:membrane"/>
    <property type="evidence" value="ECO:0007669"/>
    <property type="project" value="InterPro"/>
</dbReference>
<evidence type="ECO:0000313" key="4">
    <source>
        <dbReference type="Proteomes" id="UP001347796"/>
    </source>
</evidence>
<dbReference type="SUPFAM" id="SSF51445">
    <property type="entry name" value="(Trans)glycosidases"/>
    <property type="match status" value="1"/>
</dbReference>
<dbReference type="AlphaFoldDB" id="A0AAN8JHK1"/>
<keyword evidence="2" id="KW-0732">Signal</keyword>
<evidence type="ECO:0000256" key="1">
    <source>
        <dbReference type="ARBA" id="ARBA00009800"/>
    </source>
</evidence>
<dbReference type="GO" id="GO:0005615">
    <property type="term" value="C:extracellular space"/>
    <property type="evidence" value="ECO:0007669"/>
    <property type="project" value="TreeGrafter"/>
</dbReference>
<dbReference type="InterPro" id="IPR017853">
    <property type="entry name" value="GH"/>
</dbReference>
<feature type="signal peptide" evidence="2">
    <location>
        <begin position="1"/>
        <end position="16"/>
    </location>
</feature>
<comment type="caution">
    <text evidence="3">The sequence shown here is derived from an EMBL/GenBank/DDBJ whole genome shotgun (WGS) entry which is preliminary data.</text>
</comment>
<dbReference type="Pfam" id="PF03662">
    <property type="entry name" value="Glyco_hydro_79n"/>
    <property type="match status" value="1"/>
</dbReference>
<accession>A0AAN8JHK1</accession>
<protein>
    <submittedName>
        <fullName evidence="3">Uncharacterized protein</fullName>
    </submittedName>
</protein>
<dbReference type="GO" id="GO:0031012">
    <property type="term" value="C:extracellular matrix"/>
    <property type="evidence" value="ECO:0007669"/>
    <property type="project" value="TreeGrafter"/>
</dbReference>
<proteinExistence type="inferred from homology"/>
<evidence type="ECO:0000313" key="3">
    <source>
        <dbReference type="EMBL" id="KAK6174424.1"/>
    </source>
</evidence>
<reference evidence="3 4" key="1">
    <citation type="submission" date="2024-01" db="EMBL/GenBank/DDBJ databases">
        <title>The genome of the rayed Mediterranean limpet Patella caerulea (Linnaeus, 1758).</title>
        <authorList>
            <person name="Anh-Thu Weber A."/>
            <person name="Halstead-Nussloch G."/>
        </authorList>
    </citation>
    <scope>NUCLEOTIDE SEQUENCE [LARGE SCALE GENOMIC DNA]</scope>
    <source>
        <strain evidence="3">AATW-2023a</strain>
        <tissue evidence="3">Whole specimen</tissue>
    </source>
</reference>
<comment type="similarity">
    <text evidence="1">Belongs to the glycosyl hydrolase 79 family.</text>
</comment>
<dbReference type="EMBL" id="JAZGQO010000011">
    <property type="protein sequence ID" value="KAK6174424.1"/>
    <property type="molecule type" value="Genomic_DNA"/>
</dbReference>
<dbReference type="InterPro" id="IPR005199">
    <property type="entry name" value="Glyco_hydro_79"/>
</dbReference>
<sequence>MLALLVGLSSIIGVSSNIYIDVTHSKIVHRIDYKFVGSILDCGMIKHNWGSFDFNSAKMLALAKEFGPSYLRVGGTDADYMVFTRNNNARHKRFILGPSTSGHPNFYIMASDWDKLNHFVQTVGWDLIYDLNIAPRKNGKWDPTNTIDLLKYTAEKGYKVYGLELGNEINISPQFHVSAAQSGQDFLALKRLLPTIHGLHIPKIFGPDVTNLDVVSFTESFLAHGGREAVDVVTFHHYYMGGSHASVLEYRSAHVLDSLKHKVDTAINTCKKYAPGKPVWLAETSVAWSSAPDNLNNQYVASFAWLDKLGISAQRGIKAVLRQTFYGGLISKSLDPNNDYWITCLYKRLVGDGVLSVSFGGDSHLRAYAHCTRVPSSHGYHKGSVTIILMNIGLNTMPVEIKGGHTQHLYMFSPGDSHGLKSESIKLNGHVLKIDSHNKFPNMPPVSHTGTVQVGPAAIGFIVLTDANHSACR</sequence>